<feature type="domain" description="Reverse transcriptase" evidence="2">
    <location>
        <begin position="33"/>
        <end position="326"/>
    </location>
</feature>
<dbReference type="InterPro" id="IPR051083">
    <property type="entry name" value="GrpII_Intron_Splice-Mob/Def"/>
</dbReference>
<gene>
    <name evidence="3" type="ORF">NFG58_18035</name>
</gene>
<evidence type="ECO:0000259" key="2">
    <source>
        <dbReference type="PROSITE" id="PS50878"/>
    </source>
</evidence>
<proteinExistence type="inferred from homology"/>
<dbReference type="GO" id="GO:0003964">
    <property type="term" value="F:RNA-directed DNA polymerase activity"/>
    <property type="evidence" value="ECO:0007669"/>
    <property type="project" value="UniProtKB-KW"/>
</dbReference>
<dbReference type="Pfam" id="PF00078">
    <property type="entry name" value="RVT_1"/>
    <property type="match status" value="1"/>
</dbReference>
<dbReference type="InterPro" id="IPR043502">
    <property type="entry name" value="DNA/RNA_pol_sf"/>
</dbReference>
<dbReference type="EMBL" id="CP098827">
    <property type="protein sequence ID" value="XBO70487.1"/>
    <property type="molecule type" value="Genomic_DNA"/>
</dbReference>
<evidence type="ECO:0000256" key="1">
    <source>
        <dbReference type="ARBA" id="ARBA00034120"/>
    </source>
</evidence>
<protein>
    <submittedName>
        <fullName evidence="3">Reverse transcriptase/maturase family protein</fullName>
    </submittedName>
</protein>
<reference evidence="3" key="1">
    <citation type="submission" date="2022-06" db="EMBL/GenBank/DDBJ databases">
        <title>A novel DMS-producing enzyme.</title>
        <authorList>
            <person name="Zhang Y."/>
        </authorList>
    </citation>
    <scope>NUCLEOTIDE SEQUENCE</scope>
    <source>
        <strain evidence="3">RT37</strain>
    </source>
</reference>
<dbReference type="InterPro" id="IPR000477">
    <property type="entry name" value="RT_dom"/>
</dbReference>
<name>A0AAU7KFP1_9GAMM</name>
<dbReference type="PROSITE" id="PS50878">
    <property type="entry name" value="RT_POL"/>
    <property type="match status" value="1"/>
</dbReference>
<accession>A0AAU7KFP1</accession>
<organism evidence="3">
    <name type="scientific">Halomonas sp. RT37</name>
    <dbReference type="NCBI Taxonomy" id="2950872"/>
    <lineage>
        <taxon>Bacteria</taxon>
        <taxon>Pseudomonadati</taxon>
        <taxon>Pseudomonadota</taxon>
        <taxon>Gammaproteobacteria</taxon>
        <taxon>Oceanospirillales</taxon>
        <taxon>Halomonadaceae</taxon>
        <taxon>Halomonas</taxon>
    </lineage>
</organism>
<keyword evidence="3" id="KW-0808">Transferase</keyword>
<comment type="similarity">
    <text evidence="1">Belongs to the bacterial reverse transcriptase family.</text>
</comment>
<dbReference type="AlphaFoldDB" id="A0AAU7KFP1"/>
<keyword evidence="3" id="KW-0695">RNA-directed DNA polymerase</keyword>
<dbReference type="CDD" id="cd01651">
    <property type="entry name" value="RT_G2_intron"/>
    <property type="match status" value="1"/>
</dbReference>
<evidence type="ECO:0000313" key="3">
    <source>
        <dbReference type="EMBL" id="XBO70487.1"/>
    </source>
</evidence>
<dbReference type="NCBIfam" id="NF041746">
    <property type="entry name" value="Drt2"/>
    <property type="match status" value="1"/>
</dbReference>
<dbReference type="PANTHER" id="PTHR34047:SF8">
    <property type="entry name" value="PROTEIN YKFC"/>
    <property type="match status" value="1"/>
</dbReference>
<keyword evidence="3" id="KW-0548">Nucleotidyltransferase</keyword>
<dbReference type="RefSeq" id="WP_348827107.1">
    <property type="nucleotide sequence ID" value="NZ_CP098827.1"/>
</dbReference>
<dbReference type="SUPFAM" id="SSF56672">
    <property type="entry name" value="DNA/RNA polymerases"/>
    <property type="match status" value="1"/>
</dbReference>
<sequence length="423" mass="49063">MDDACWFRRRNYLHFDSPVSFKKAEKLVTNPQTVSRHSFYPLISYTIDSTKISKDKVTNQITKEPKKRPISYPAHKDGHIYSYYSKLISQHYEEKVNTVQLSESILAFRQLGKSNISFAKEAFDTIKEMGNCSVVALDIKSFFDTLDHKMLKEKWSKIISASSLPADHYSIYKSITQYSIVDKHRLYEELGISKNNPKKSRHRLCLPNEFRETVRKKGLVATNRAGKGIPQGTPISALLSNIYMIDFDILMNEVVSEQGGKYFRYCDDMLFITPTAYRDDVAGFVQSEIIKLGLSIQTKKTERRTFSITPTGLQSDKPLQYLGFTFDGERILIRSSSLSRYSRKMKGGVKLAKKTMEKKNKERTEKNLPEKGIYKKNLYERYSHLGKTNFITYGHRAAKEMNSFHIKRQLSPLWKRLKDEIEK</sequence>
<dbReference type="PANTHER" id="PTHR34047">
    <property type="entry name" value="NUCLEAR INTRON MATURASE 1, MITOCHONDRIAL-RELATED"/>
    <property type="match status" value="1"/>
</dbReference>